<reference evidence="3" key="3">
    <citation type="submission" date="2025-09" db="UniProtKB">
        <authorList>
            <consortium name="Ensembl"/>
        </authorList>
    </citation>
    <scope>IDENTIFICATION</scope>
</reference>
<proteinExistence type="predicted"/>
<feature type="signal peptide" evidence="2">
    <location>
        <begin position="1"/>
        <end position="16"/>
    </location>
</feature>
<feature type="compositionally biased region" description="Low complexity" evidence="1">
    <location>
        <begin position="203"/>
        <end position="231"/>
    </location>
</feature>
<organism evidence="3 4">
    <name type="scientific">Poecilia formosa</name>
    <name type="common">Amazon molly</name>
    <name type="synonym">Limia formosa</name>
    <dbReference type="NCBI Taxonomy" id="48698"/>
    <lineage>
        <taxon>Eukaryota</taxon>
        <taxon>Metazoa</taxon>
        <taxon>Chordata</taxon>
        <taxon>Craniata</taxon>
        <taxon>Vertebrata</taxon>
        <taxon>Euteleostomi</taxon>
        <taxon>Actinopterygii</taxon>
        <taxon>Neopterygii</taxon>
        <taxon>Teleostei</taxon>
        <taxon>Neoteleostei</taxon>
        <taxon>Acanthomorphata</taxon>
        <taxon>Ovalentaria</taxon>
        <taxon>Atherinomorphae</taxon>
        <taxon>Cyprinodontiformes</taxon>
        <taxon>Poeciliidae</taxon>
        <taxon>Poeciliinae</taxon>
        <taxon>Poecilia</taxon>
    </lineage>
</organism>
<feature type="compositionally biased region" description="Low complexity" evidence="1">
    <location>
        <begin position="79"/>
        <end position="120"/>
    </location>
</feature>
<dbReference type="STRING" id="48698.ENSPFOP00000026783"/>
<evidence type="ECO:0000256" key="2">
    <source>
        <dbReference type="SAM" id="SignalP"/>
    </source>
</evidence>
<accession>A0A096M5U2</accession>
<feature type="region of interest" description="Disordered" evidence="1">
    <location>
        <begin position="267"/>
        <end position="293"/>
    </location>
</feature>
<feature type="region of interest" description="Disordered" evidence="1">
    <location>
        <begin position="59"/>
        <end position="129"/>
    </location>
</feature>
<keyword evidence="4" id="KW-1185">Reference proteome</keyword>
<feature type="chain" id="PRO_5001919905" description="Secretory calcium-binding phosphoprotein 1" evidence="2">
    <location>
        <begin position="17"/>
        <end position="293"/>
    </location>
</feature>
<evidence type="ECO:0000313" key="3">
    <source>
        <dbReference type="Ensembl" id="ENSPFOP00000026783.1"/>
    </source>
</evidence>
<feature type="region of interest" description="Disordered" evidence="1">
    <location>
        <begin position="184"/>
        <end position="245"/>
    </location>
</feature>
<dbReference type="AlphaFoldDB" id="A0A096M5U2"/>
<dbReference type="GeneTree" id="ENSGT00730000112195"/>
<dbReference type="EMBL" id="AYCK01004560">
    <property type="status" value="NOT_ANNOTATED_CDS"/>
    <property type="molecule type" value="Genomic_DNA"/>
</dbReference>
<evidence type="ECO:0000256" key="1">
    <source>
        <dbReference type="SAM" id="MobiDB-lite"/>
    </source>
</evidence>
<reference evidence="4" key="1">
    <citation type="submission" date="2013-10" db="EMBL/GenBank/DDBJ databases">
        <authorList>
            <person name="Schartl M."/>
            <person name="Warren W."/>
        </authorList>
    </citation>
    <scope>NUCLEOTIDE SEQUENCE [LARGE SCALE GENOMIC DNA]</scope>
    <source>
        <strain evidence="4">female</strain>
    </source>
</reference>
<sequence length="293" mass="31972">MKLIIITCCLIGAAFANPILHNILVSTESESNSTKKHSHILVKYGCLFLLFGIQSSEENTSNQSSESESVESTSEDKVSSFQTESLSVLESSENNTSELQIQSSEENTSNQSSESESVESTSEDKNLAKDFKQRTFFDVTDNEKLGDNGEEWMDSMAETKDNSMGSEENVRKSWVRVFPSIIEGASGEDNTSTEVTGHPAAASDSTDSSSSSESQESQETSDSNDSSTASKSTEDSNASDSAELEQVRAKNCVNSTQSCESEEYFLQSIGDDAHSPGEHLLVPDEDERELRLR</sequence>
<feature type="compositionally biased region" description="Low complexity" evidence="1">
    <location>
        <begin position="59"/>
        <end position="72"/>
    </location>
</feature>
<name>A0A096M5U2_POEFO</name>
<dbReference type="Proteomes" id="UP000028760">
    <property type="component" value="Unassembled WGS sequence"/>
</dbReference>
<dbReference type="Ensembl" id="ENSPFOT00000031701.1">
    <property type="protein sequence ID" value="ENSPFOP00000026783.1"/>
    <property type="gene ID" value="ENSPFOG00000023226.1"/>
</dbReference>
<dbReference type="eggNOG" id="ENOG502SGFQ">
    <property type="taxonomic scope" value="Eukaryota"/>
</dbReference>
<evidence type="ECO:0008006" key="5">
    <source>
        <dbReference type="Google" id="ProtNLM"/>
    </source>
</evidence>
<evidence type="ECO:0000313" key="4">
    <source>
        <dbReference type="Proteomes" id="UP000028760"/>
    </source>
</evidence>
<protein>
    <recommendedName>
        <fullName evidence="5">Secretory calcium-binding phosphoprotein 1</fullName>
    </recommendedName>
</protein>
<keyword evidence="2" id="KW-0732">Signal</keyword>
<reference evidence="3" key="2">
    <citation type="submission" date="2025-08" db="UniProtKB">
        <authorList>
            <consortium name="Ensembl"/>
        </authorList>
    </citation>
    <scope>IDENTIFICATION</scope>
</reference>